<feature type="domain" description="BTB" evidence="14">
    <location>
        <begin position="31"/>
        <end position="134"/>
    </location>
</feature>
<dbReference type="FunFam" id="1.10.287.70:FF:000002">
    <property type="entry name" value="Potassium voltage-gated channel subfamily a member"/>
    <property type="match status" value="1"/>
</dbReference>
<dbReference type="EMBL" id="VSWD01000005">
    <property type="protein sequence ID" value="KAK3101571.1"/>
    <property type="molecule type" value="Genomic_DNA"/>
</dbReference>
<keyword evidence="16" id="KW-1185">Reference proteome</keyword>
<keyword evidence="2" id="KW-0813">Transport</keyword>
<dbReference type="PANTHER" id="PTHR11537">
    <property type="entry name" value="VOLTAGE-GATED POTASSIUM CHANNEL"/>
    <property type="match status" value="1"/>
</dbReference>
<dbReference type="Pfam" id="PF00520">
    <property type="entry name" value="Ion_trans"/>
    <property type="match status" value="1"/>
</dbReference>
<evidence type="ECO:0000256" key="10">
    <source>
        <dbReference type="ARBA" id="ARBA00023136"/>
    </source>
</evidence>
<dbReference type="SUPFAM" id="SSF81324">
    <property type="entry name" value="Voltage-gated potassium channels"/>
    <property type="match status" value="1"/>
</dbReference>
<dbReference type="InterPro" id="IPR027359">
    <property type="entry name" value="Volt_channel_dom_sf"/>
</dbReference>
<dbReference type="AlphaFoldDB" id="A0AA88YPV1"/>
<evidence type="ECO:0000256" key="11">
    <source>
        <dbReference type="ARBA" id="ARBA00023303"/>
    </source>
</evidence>
<feature type="transmembrane region" description="Helical" evidence="13">
    <location>
        <begin position="415"/>
        <end position="448"/>
    </location>
</feature>
<evidence type="ECO:0000256" key="3">
    <source>
        <dbReference type="ARBA" id="ARBA00022538"/>
    </source>
</evidence>
<feature type="transmembrane region" description="Helical" evidence="13">
    <location>
        <begin position="201"/>
        <end position="219"/>
    </location>
</feature>
<dbReference type="FunFam" id="3.30.710.10:FF:000002">
    <property type="entry name" value="Potassium voltage-gated channel subfamily C member 2"/>
    <property type="match status" value="1"/>
</dbReference>
<keyword evidence="4 13" id="KW-0812">Transmembrane</keyword>
<reference evidence="15" key="1">
    <citation type="submission" date="2019-08" db="EMBL/GenBank/DDBJ databases">
        <title>The improved chromosome-level genome for the pearl oyster Pinctada fucata martensii using PacBio sequencing and Hi-C.</title>
        <authorList>
            <person name="Zheng Z."/>
        </authorList>
    </citation>
    <scope>NUCLEOTIDE SEQUENCE</scope>
    <source>
        <strain evidence="15">ZZ-2019</strain>
        <tissue evidence="15">Adductor muscle</tissue>
    </source>
</reference>
<keyword evidence="8 13" id="KW-1133">Transmembrane helix</keyword>
<keyword evidence="11" id="KW-0407">Ion channel</keyword>
<dbReference type="InterPro" id="IPR028325">
    <property type="entry name" value="VG_K_chnl"/>
</dbReference>
<dbReference type="CDD" id="cd18379">
    <property type="entry name" value="BTB_POZ_Kv3_KCNC"/>
    <property type="match status" value="1"/>
</dbReference>
<evidence type="ECO:0000256" key="2">
    <source>
        <dbReference type="ARBA" id="ARBA00022448"/>
    </source>
</evidence>
<evidence type="ECO:0000313" key="16">
    <source>
        <dbReference type="Proteomes" id="UP001186944"/>
    </source>
</evidence>
<gene>
    <name evidence="15" type="ORF">FSP39_004549</name>
</gene>
<evidence type="ECO:0000256" key="13">
    <source>
        <dbReference type="SAM" id="Phobius"/>
    </source>
</evidence>
<dbReference type="InterPro" id="IPR005821">
    <property type="entry name" value="Ion_trans_dom"/>
</dbReference>
<evidence type="ECO:0000256" key="7">
    <source>
        <dbReference type="ARBA" id="ARBA00022958"/>
    </source>
</evidence>
<protein>
    <recommendedName>
        <fullName evidence="14">BTB domain-containing protein</fullName>
    </recommendedName>
</protein>
<proteinExistence type="predicted"/>
<comment type="subcellular location">
    <subcellularLocation>
        <location evidence="1">Membrane</location>
        <topology evidence="1">Multi-pass membrane protein</topology>
    </subcellularLocation>
</comment>
<keyword evidence="3" id="KW-0633">Potassium transport</keyword>
<evidence type="ECO:0000313" key="15">
    <source>
        <dbReference type="EMBL" id="KAK3101571.1"/>
    </source>
</evidence>
<keyword evidence="9" id="KW-0406">Ion transport</keyword>
<feature type="transmembrane region" description="Helical" evidence="13">
    <location>
        <begin position="356"/>
        <end position="377"/>
    </location>
</feature>
<name>A0AA88YPV1_PINIB</name>
<evidence type="ECO:0000259" key="14">
    <source>
        <dbReference type="SMART" id="SM00225"/>
    </source>
</evidence>
<evidence type="ECO:0000256" key="6">
    <source>
        <dbReference type="ARBA" id="ARBA00022882"/>
    </source>
</evidence>
<dbReference type="Gene3D" id="1.20.120.350">
    <property type="entry name" value="Voltage-gated potassium channels. Chain C"/>
    <property type="match status" value="1"/>
</dbReference>
<evidence type="ECO:0000256" key="12">
    <source>
        <dbReference type="SAM" id="MobiDB-lite"/>
    </source>
</evidence>
<accession>A0AA88YPV1</accession>
<dbReference type="GO" id="GO:0008076">
    <property type="term" value="C:voltage-gated potassium channel complex"/>
    <property type="evidence" value="ECO:0007669"/>
    <property type="project" value="InterPro"/>
</dbReference>
<dbReference type="InterPro" id="IPR003131">
    <property type="entry name" value="T1-type_BTB"/>
</dbReference>
<keyword evidence="10 13" id="KW-0472">Membrane</keyword>
<feature type="region of interest" description="Disordered" evidence="12">
    <location>
        <begin position="503"/>
        <end position="522"/>
    </location>
</feature>
<keyword evidence="6" id="KW-0851">Voltage-gated channel</keyword>
<dbReference type="SMART" id="SM00225">
    <property type="entry name" value="BTB"/>
    <property type="match status" value="1"/>
</dbReference>
<evidence type="ECO:0000256" key="4">
    <source>
        <dbReference type="ARBA" id="ARBA00022692"/>
    </source>
</evidence>
<feature type="region of interest" description="Disordered" evidence="12">
    <location>
        <begin position="558"/>
        <end position="613"/>
    </location>
</feature>
<dbReference type="PRINTS" id="PR01498">
    <property type="entry name" value="SHAWCHANNEL"/>
</dbReference>
<dbReference type="Pfam" id="PF02214">
    <property type="entry name" value="BTB_2"/>
    <property type="match status" value="1"/>
</dbReference>
<dbReference type="InterPro" id="IPR011333">
    <property type="entry name" value="SKP1/BTB/POZ_sf"/>
</dbReference>
<feature type="transmembrane region" description="Helical" evidence="13">
    <location>
        <begin position="257"/>
        <end position="276"/>
    </location>
</feature>
<dbReference type="InterPro" id="IPR000210">
    <property type="entry name" value="BTB/POZ_dom"/>
</dbReference>
<keyword evidence="5" id="KW-0631">Potassium channel</keyword>
<dbReference type="GO" id="GO:0051260">
    <property type="term" value="P:protein homooligomerization"/>
    <property type="evidence" value="ECO:0007669"/>
    <property type="project" value="InterPro"/>
</dbReference>
<dbReference type="Gene3D" id="1.10.287.70">
    <property type="match status" value="1"/>
</dbReference>
<sequence length="613" mass="68926">MHTIDTFRKSIFAPKTSLVPVPQGLGKRVDNKIVLNVGGVRFETYKTTLKSIPDTRLSWLSDTSGNSPEYDPSTGEFFFDRHSGMFHMILNYYRTGKLHIPMDVCGPAFEAELAYWGLDETQIEPCCWNTYRAHRDAQETLAEFEDSDDENESNDEEENEMRLRFGISDDFVEVKKTCWQKWRPRLWNFLDNPRASKISKIFAIVSVIFIVTSIVAFCLETNANFRYELYHQSHNSSEDKTVAETQRGSRPYLFLEVIEYACMIFFTIELVGRFIVCPSKLAFIKDSFNWIDVFSILPFYVARISAAISPEFESTTGYMFINALRSVRIFRILKLTRHFSGLKILGHTIRASAKELLLLFLVLIIGVLVFGVLIFYAEQIYEVDSNKFTDIPIGFYWAVVTMTTLGYGDFAPKTLFGYMVGAACAVCGLLMLSLPVPIIVSNFTLYYSHAQAKMKLPKKSKNFMANAANMLKECSIGTLTPPESASSLSGSLHSIHILERKDSNDSALGGSESMESPQSSKEQCKISVIYADETTGSPGLLKKPCLSTICIDSPAMTSRRKLSDIREDPSSPTQEEIDSDDAAEGLSRRPSRRVSRGQTASGSGGKRRSISVF</sequence>
<dbReference type="InterPro" id="IPR003968">
    <property type="entry name" value="K_chnl_volt-dep_Kv"/>
</dbReference>
<evidence type="ECO:0000256" key="9">
    <source>
        <dbReference type="ARBA" id="ARBA00023065"/>
    </source>
</evidence>
<dbReference type="GO" id="GO:0005251">
    <property type="term" value="F:delayed rectifier potassium channel activity"/>
    <property type="evidence" value="ECO:0007669"/>
    <property type="project" value="TreeGrafter"/>
</dbReference>
<dbReference type="InterPro" id="IPR003974">
    <property type="entry name" value="K_chnl_volt-dep_Kv3"/>
</dbReference>
<evidence type="ECO:0000256" key="8">
    <source>
        <dbReference type="ARBA" id="ARBA00022989"/>
    </source>
</evidence>
<keyword evidence="7" id="KW-0630">Potassium</keyword>
<evidence type="ECO:0000256" key="1">
    <source>
        <dbReference type="ARBA" id="ARBA00004141"/>
    </source>
</evidence>
<evidence type="ECO:0000256" key="5">
    <source>
        <dbReference type="ARBA" id="ARBA00022826"/>
    </source>
</evidence>
<dbReference type="PRINTS" id="PR01491">
    <property type="entry name" value="KVCHANNEL"/>
</dbReference>
<organism evidence="15 16">
    <name type="scientific">Pinctada imbricata</name>
    <name type="common">Atlantic pearl-oyster</name>
    <name type="synonym">Pinctada martensii</name>
    <dbReference type="NCBI Taxonomy" id="66713"/>
    <lineage>
        <taxon>Eukaryota</taxon>
        <taxon>Metazoa</taxon>
        <taxon>Spiralia</taxon>
        <taxon>Lophotrochozoa</taxon>
        <taxon>Mollusca</taxon>
        <taxon>Bivalvia</taxon>
        <taxon>Autobranchia</taxon>
        <taxon>Pteriomorphia</taxon>
        <taxon>Pterioida</taxon>
        <taxon>Pterioidea</taxon>
        <taxon>Pteriidae</taxon>
        <taxon>Pinctada</taxon>
    </lineage>
</organism>
<dbReference type="SUPFAM" id="SSF54695">
    <property type="entry name" value="POZ domain"/>
    <property type="match status" value="1"/>
</dbReference>
<dbReference type="PANTHER" id="PTHR11537:SF252">
    <property type="entry name" value="POTASSIUM VOLTAGE-GATED CHANNEL PROTEIN SHAW"/>
    <property type="match status" value="1"/>
</dbReference>
<dbReference type="Gene3D" id="3.30.710.10">
    <property type="entry name" value="Potassium Channel Kv1.1, Chain A"/>
    <property type="match status" value="1"/>
</dbReference>
<comment type="caution">
    <text evidence="15">The sequence shown here is derived from an EMBL/GenBank/DDBJ whole genome shotgun (WGS) entry which is preliminary data.</text>
</comment>
<dbReference type="PRINTS" id="PR00169">
    <property type="entry name" value="KCHANNEL"/>
</dbReference>
<dbReference type="GO" id="GO:0001508">
    <property type="term" value="P:action potential"/>
    <property type="evidence" value="ECO:0007669"/>
    <property type="project" value="TreeGrafter"/>
</dbReference>
<dbReference type="Proteomes" id="UP001186944">
    <property type="component" value="Unassembled WGS sequence"/>
</dbReference>